<name>A0ABP6Z0Y2_9ACTN</name>
<sequence length="164" mass="18157">MPTLIPNPAAIWASRSFFRRYTTATRARWGGSLHLRSPSRVTISIVTREGDRRCKLRPSQRALVALVYLREHITLAKIAAGFGISGSTARAYTSAVIHLLAERAPGLLKVLREADVDFVLLDGTLAACDRVAMDGPTTPTVRMVAMSFWPRLDLYSHWPLVPCV</sequence>
<accession>A0ABP6Z0Y2</accession>
<feature type="domain" description="Transposase Helix-turn-helix" evidence="1">
    <location>
        <begin position="54"/>
        <end position="105"/>
    </location>
</feature>
<comment type="caution">
    <text evidence="2">The sequence shown here is derived from an EMBL/GenBank/DDBJ whole genome shotgun (WGS) entry which is preliminary data.</text>
</comment>
<evidence type="ECO:0000313" key="3">
    <source>
        <dbReference type="Proteomes" id="UP001500707"/>
    </source>
</evidence>
<proteinExistence type="predicted"/>
<dbReference type="Proteomes" id="UP001500707">
    <property type="component" value="Unassembled WGS sequence"/>
</dbReference>
<evidence type="ECO:0000259" key="1">
    <source>
        <dbReference type="Pfam" id="PF13613"/>
    </source>
</evidence>
<reference evidence="3" key="1">
    <citation type="journal article" date="2019" name="Int. J. Syst. Evol. Microbiol.">
        <title>The Global Catalogue of Microorganisms (GCM) 10K type strain sequencing project: providing services to taxonomists for standard genome sequencing and annotation.</title>
        <authorList>
            <consortium name="The Broad Institute Genomics Platform"/>
            <consortium name="The Broad Institute Genome Sequencing Center for Infectious Disease"/>
            <person name="Wu L."/>
            <person name="Ma J."/>
        </authorList>
    </citation>
    <scope>NUCLEOTIDE SEQUENCE [LARGE SCALE GENOMIC DNA]</scope>
    <source>
        <strain evidence="3">JCM 17656</strain>
    </source>
</reference>
<dbReference type="Pfam" id="PF13613">
    <property type="entry name" value="HTH_Tnp_4"/>
    <property type="match status" value="1"/>
</dbReference>
<dbReference type="EMBL" id="BAABCE010000036">
    <property type="protein sequence ID" value="GAA3594919.1"/>
    <property type="molecule type" value="Genomic_DNA"/>
</dbReference>
<organism evidence="2 3">
    <name type="scientific">Streptomyces osmaniensis</name>
    <dbReference type="NCBI Taxonomy" id="593134"/>
    <lineage>
        <taxon>Bacteria</taxon>
        <taxon>Bacillati</taxon>
        <taxon>Actinomycetota</taxon>
        <taxon>Actinomycetes</taxon>
        <taxon>Kitasatosporales</taxon>
        <taxon>Streptomycetaceae</taxon>
        <taxon>Streptomyces</taxon>
    </lineage>
</organism>
<gene>
    <name evidence="2" type="ORF">GCM10022295_90250</name>
</gene>
<evidence type="ECO:0000313" key="2">
    <source>
        <dbReference type="EMBL" id="GAA3594919.1"/>
    </source>
</evidence>
<keyword evidence="3" id="KW-1185">Reference proteome</keyword>
<dbReference type="InterPro" id="IPR027805">
    <property type="entry name" value="Transposase_HTH_dom"/>
</dbReference>
<protein>
    <recommendedName>
        <fullName evidence="1">Transposase Helix-turn-helix domain-containing protein</fullName>
    </recommendedName>
</protein>